<dbReference type="InterPro" id="IPR006563">
    <property type="entry name" value="POX_dom"/>
</dbReference>
<evidence type="ECO:0000256" key="5">
    <source>
        <dbReference type="ARBA" id="ARBA00023155"/>
    </source>
</evidence>
<evidence type="ECO:0000259" key="9">
    <source>
        <dbReference type="PROSITE" id="PS50071"/>
    </source>
</evidence>
<keyword evidence="6" id="KW-0804">Transcription</keyword>
<evidence type="ECO:0000256" key="2">
    <source>
        <dbReference type="ARBA" id="ARBA00006454"/>
    </source>
</evidence>
<evidence type="ECO:0000256" key="6">
    <source>
        <dbReference type="ARBA" id="ARBA00023163"/>
    </source>
</evidence>
<dbReference type="Proteomes" id="UP000504604">
    <property type="component" value="Linkage group LG6"/>
</dbReference>
<dbReference type="RefSeq" id="XP_020550152.1">
    <property type="nucleotide sequence ID" value="XM_020694493.1"/>
</dbReference>
<dbReference type="OrthoDB" id="10056939at2759"/>
<protein>
    <submittedName>
        <fullName evidence="11">Homeobox protein ATH1-like</fullName>
    </submittedName>
</protein>
<keyword evidence="10" id="KW-1185">Reference proteome</keyword>
<evidence type="ECO:0000256" key="1">
    <source>
        <dbReference type="ARBA" id="ARBA00004123"/>
    </source>
</evidence>
<reference evidence="11" key="1">
    <citation type="submission" date="2025-08" db="UniProtKB">
        <authorList>
            <consortium name="RefSeq"/>
        </authorList>
    </citation>
    <scope>IDENTIFICATION</scope>
</reference>
<dbReference type="InterPro" id="IPR008422">
    <property type="entry name" value="KN_HD"/>
</dbReference>
<keyword evidence="5 8" id="KW-0371">Homeobox</keyword>
<dbReference type="GO" id="GO:0003677">
    <property type="term" value="F:DNA binding"/>
    <property type="evidence" value="ECO:0007669"/>
    <property type="project" value="UniProtKB-UniRule"/>
</dbReference>
<feature type="DNA-binding region" description="Homeobox" evidence="8">
    <location>
        <begin position="460"/>
        <end position="522"/>
    </location>
</feature>
<evidence type="ECO:0000256" key="8">
    <source>
        <dbReference type="PROSITE-ProRule" id="PRU00108"/>
    </source>
</evidence>
<dbReference type="InterPro" id="IPR050224">
    <property type="entry name" value="TALE_homeobox"/>
</dbReference>
<dbReference type="AlphaFoldDB" id="A0A8M8UUC1"/>
<dbReference type="SUPFAM" id="SSF46689">
    <property type="entry name" value="Homeodomain-like"/>
    <property type="match status" value="1"/>
</dbReference>
<dbReference type="KEGG" id="sind:105164678"/>
<dbReference type="Pfam" id="PF05920">
    <property type="entry name" value="Homeobox_KN"/>
    <property type="match status" value="1"/>
</dbReference>
<gene>
    <name evidence="11" type="primary">LOC105164678</name>
</gene>
<dbReference type="Gramene" id="SIN_1020846.t">
    <property type="protein sequence ID" value="SIN_1020846.t"/>
    <property type="gene ID" value="SIN_1020846"/>
</dbReference>
<evidence type="ECO:0000313" key="11">
    <source>
        <dbReference type="RefSeq" id="XP_020550152.1"/>
    </source>
</evidence>
<dbReference type="Gene3D" id="1.10.10.60">
    <property type="entry name" value="Homeodomain-like"/>
    <property type="match status" value="1"/>
</dbReference>
<accession>A0A8M8UUC1</accession>
<sequence length="563" mass="63148">MQTEAGSHSVVTDGNSFSLNHYDSVDGHSQDHVNPGFLAPSSLGEALINFTCGQIPDRVSDEFWSIQPGRDTIRGLSTGTPYPQVMSSQDIEGNSLPAAASTTFPASRYSTTEDHEKLTTSSPFLHPFECPRTVVTSTIQSMNYSYEDLPFGTSTRYDFSKFVTPPELVGRVVGRTGVQPTGNSVLNEWILTEEGDLNCDNLGPTRFSNELSLSLSTYQPSVVNGTSIQEQCSEMSSSGVTSYSLHKRPIRPEHTFCSSNTLSLSSNSQKPLQLSPALSGSRFFHAVQEILAEVACYALENFDQMSYPTPCIDNGVNASFSSSCTAGRGCSTFSDGLDAGYRLVFQNNLFPEQEVETKKKHLLSLLQAVDDQYNQCLDEIHTVISAFHAVTELDPYLHARFALPTISVMYKNLKERISSHILAMGAHLSEGEAREENSCATSFIQKQWALQQLRKRDHQLWRPQRGLPERSVSVLRTWMFQNFLHPYPKDAEKHLLALKSGLTRSQVSNWFINARVRLWKPMIEEMYTEMNRRKARRNDEEMVGIHRNQMCFENRRVTMNSNG</sequence>
<dbReference type="GO" id="GO:0005634">
    <property type="term" value="C:nucleus"/>
    <property type="evidence" value="ECO:0007669"/>
    <property type="project" value="UniProtKB-SubCell"/>
</dbReference>
<comment type="similarity">
    <text evidence="2">Belongs to the TALE/BELL homeobox family.</text>
</comment>
<keyword evidence="3" id="KW-0805">Transcription regulation</keyword>
<name>A0A8M8UUC1_SESIN</name>
<dbReference type="PROSITE" id="PS50071">
    <property type="entry name" value="HOMEOBOX_2"/>
    <property type="match status" value="1"/>
</dbReference>
<dbReference type="InterPro" id="IPR001356">
    <property type="entry name" value="HD"/>
</dbReference>
<evidence type="ECO:0000313" key="10">
    <source>
        <dbReference type="Proteomes" id="UP000504604"/>
    </source>
</evidence>
<dbReference type="PANTHER" id="PTHR11850">
    <property type="entry name" value="HOMEOBOX PROTEIN TRANSCRIPTION FACTORS"/>
    <property type="match status" value="1"/>
</dbReference>
<evidence type="ECO:0000256" key="4">
    <source>
        <dbReference type="ARBA" id="ARBA00023125"/>
    </source>
</evidence>
<evidence type="ECO:0000256" key="7">
    <source>
        <dbReference type="ARBA" id="ARBA00023242"/>
    </source>
</evidence>
<comment type="subcellular location">
    <subcellularLocation>
        <location evidence="1 8">Nucleus</location>
    </subcellularLocation>
</comment>
<dbReference type="GeneID" id="105164678"/>
<dbReference type="SMART" id="SM00574">
    <property type="entry name" value="POX"/>
    <property type="match status" value="1"/>
</dbReference>
<proteinExistence type="inferred from homology"/>
<dbReference type="InterPro" id="IPR009057">
    <property type="entry name" value="Homeodomain-like_sf"/>
</dbReference>
<feature type="domain" description="Homeobox" evidence="9">
    <location>
        <begin position="458"/>
        <end position="521"/>
    </location>
</feature>
<dbReference type="CDD" id="cd00086">
    <property type="entry name" value="homeodomain"/>
    <property type="match status" value="1"/>
</dbReference>
<dbReference type="GO" id="GO:0006355">
    <property type="term" value="P:regulation of DNA-templated transcription"/>
    <property type="evidence" value="ECO:0007669"/>
    <property type="project" value="InterPro"/>
</dbReference>
<keyword evidence="7 8" id="KW-0539">Nucleus</keyword>
<organism evidence="10 11">
    <name type="scientific">Sesamum indicum</name>
    <name type="common">Oriental sesame</name>
    <name type="synonym">Sesamum orientale</name>
    <dbReference type="NCBI Taxonomy" id="4182"/>
    <lineage>
        <taxon>Eukaryota</taxon>
        <taxon>Viridiplantae</taxon>
        <taxon>Streptophyta</taxon>
        <taxon>Embryophyta</taxon>
        <taxon>Tracheophyta</taxon>
        <taxon>Spermatophyta</taxon>
        <taxon>Magnoliopsida</taxon>
        <taxon>eudicotyledons</taxon>
        <taxon>Gunneridae</taxon>
        <taxon>Pentapetalae</taxon>
        <taxon>asterids</taxon>
        <taxon>lamiids</taxon>
        <taxon>Lamiales</taxon>
        <taxon>Pedaliaceae</taxon>
        <taxon>Sesamum</taxon>
    </lineage>
</organism>
<dbReference type="SMART" id="SM00389">
    <property type="entry name" value="HOX"/>
    <property type="match status" value="1"/>
</dbReference>
<evidence type="ECO:0000256" key="3">
    <source>
        <dbReference type="ARBA" id="ARBA00023015"/>
    </source>
</evidence>
<dbReference type="Pfam" id="PF07526">
    <property type="entry name" value="POX"/>
    <property type="match status" value="1"/>
</dbReference>
<keyword evidence="4 8" id="KW-0238">DNA-binding</keyword>